<evidence type="ECO:0000313" key="2">
    <source>
        <dbReference type="EMBL" id="PTN02282.1"/>
    </source>
</evidence>
<evidence type="ECO:0000313" key="3">
    <source>
        <dbReference type="Proteomes" id="UP000243859"/>
    </source>
</evidence>
<dbReference type="Proteomes" id="UP000243859">
    <property type="component" value="Unassembled WGS sequence"/>
</dbReference>
<gene>
    <name evidence="2" type="ORF">C8N32_10748</name>
</gene>
<dbReference type="AlphaFoldDB" id="A0A2T5BSG2"/>
<comment type="caution">
    <text evidence="2">The sequence shown here is derived from an EMBL/GenBank/DDBJ whole genome shotgun (WGS) entry which is preliminary data.</text>
</comment>
<dbReference type="EMBL" id="QAAA01000007">
    <property type="protein sequence ID" value="PTN02282.1"/>
    <property type="molecule type" value="Genomic_DNA"/>
</dbReference>
<reference evidence="2 3" key="1">
    <citation type="submission" date="2018-04" db="EMBL/GenBank/DDBJ databases">
        <title>Genomic Encyclopedia of Archaeal and Bacterial Type Strains, Phase II (KMG-II): from individual species to whole genera.</title>
        <authorList>
            <person name="Goeker M."/>
        </authorList>
    </citation>
    <scope>NUCLEOTIDE SEQUENCE [LARGE SCALE GENOMIC DNA]</scope>
    <source>
        <strain evidence="2 3">DSM 18064</strain>
    </source>
</reference>
<accession>A0A2T5BSG2</accession>
<protein>
    <submittedName>
        <fullName evidence="2">Uncharacterized protein</fullName>
    </submittedName>
</protein>
<sequence length="101" mass="10615">MDVEQIADLYIGLGEARANRLISAAMRVLHTDIRTLTDSHRPDPEVALRASDLAGTLGLTGLSRRPRGGASRPVAGYACDPGHPAPDAGDRPAHTGHREGA</sequence>
<feature type="compositionally biased region" description="Basic and acidic residues" evidence="1">
    <location>
        <begin position="88"/>
        <end position="101"/>
    </location>
</feature>
<evidence type="ECO:0000256" key="1">
    <source>
        <dbReference type="SAM" id="MobiDB-lite"/>
    </source>
</evidence>
<feature type="region of interest" description="Disordered" evidence="1">
    <location>
        <begin position="58"/>
        <end position="101"/>
    </location>
</feature>
<name>A0A2T5BSG2_9RHOB</name>
<keyword evidence="3" id="KW-1185">Reference proteome</keyword>
<organism evidence="2 3">
    <name type="scientific">Rhodovulum imhoffii</name>
    <dbReference type="NCBI Taxonomy" id="365340"/>
    <lineage>
        <taxon>Bacteria</taxon>
        <taxon>Pseudomonadati</taxon>
        <taxon>Pseudomonadota</taxon>
        <taxon>Alphaproteobacteria</taxon>
        <taxon>Rhodobacterales</taxon>
        <taxon>Paracoccaceae</taxon>
        <taxon>Rhodovulum</taxon>
    </lineage>
</organism>
<proteinExistence type="predicted"/>